<evidence type="ECO:0000313" key="8">
    <source>
        <dbReference type="EMBL" id="PYD75060.1"/>
    </source>
</evidence>
<dbReference type="AlphaFoldDB" id="A0A318Q8I8"/>
<evidence type="ECO:0000256" key="2">
    <source>
        <dbReference type="ARBA" id="ARBA00022692"/>
    </source>
</evidence>
<proteinExistence type="inferred from homology"/>
<feature type="transmembrane region" description="Helical" evidence="5">
    <location>
        <begin position="74"/>
        <end position="92"/>
    </location>
</feature>
<dbReference type="RefSeq" id="WP_110531151.1">
    <property type="nucleotide sequence ID" value="NZ_NOXG01000015.1"/>
</dbReference>
<keyword evidence="5" id="KW-0520">NAD</keyword>
<keyword evidence="3 5" id="KW-1133">Transmembrane helix</keyword>
<dbReference type="GO" id="GO:0005886">
    <property type="term" value="C:plasma membrane"/>
    <property type="evidence" value="ECO:0007669"/>
    <property type="project" value="UniProtKB-SubCell"/>
</dbReference>
<keyword evidence="4 5" id="KW-0472">Membrane</keyword>
<comment type="subunit">
    <text evidence="5">NDH-1 is composed of 14 different subunits. Subunits NuoA, H, J, K, L, M, N constitute the membrane sector of the complex.</text>
</comment>
<evidence type="ECO:0000259" key="7">
    <source>
        <dbReference type="Pfam" id="PF00361"/>
    </source>
</evidence>
<feature type="transmembrane region" description="Helical" evidence="5">
    <location>
        <begin position="104"/>
        <end position="121"/>
    </location>
</feature>
<feature type="transmembrane region" description="Helical" evidence="5">
    <location>
        <begin position="35"/>
        <end position="54"/>
    </location>
</feature>
<keyword evidence="5" id="KW-0874">Quinone</keyword>
<dbReference type="EMBL" id="NOXG01000015">
    <property type="protein sequence ID" value="PYD75060.1"/>
    <property type="molecule type" value="Genomic_DNA"/>
</dbReference>
<comment type="catalytic activity">
    <reaction evidence="5">
        <text>a quinone + NADH + 5 H(+)(in) = a quinol + NAD(+) + 4 H(+)(out)</text>
        <dbReference type="Rhea" id="RHEA:57888"/>
        <dbReference type="ChEBI" id="CHEBI:15378"/>
        <dbReference type="ChEBI" id="CHEBI:24646"/>
        <dbReference type="ChEBI" id="CHEBI:57540"/>
        <dbReference type="ChEBI" id="CHEBI:57945"/>
        <dbReference type="ChEBI" id="CHEBI:132124"/>
    </reaction>
</comment>
<dbReference type="InterPro" id="IPR010096">
    <property type="entry name" value="NADH-Q_OxRdtase_suN/2"/>
</dbReference>
<evidence type="ECO:0000256" key="6">
    <source>
        <dbReference type="RuleBase" id="RU000320"/>
    </source>
</evidence>
<feature type="transmembrane region" description="Helical" evidence="5">
    <location>
        <begin position="443"/>
        <end position="462"/>
    </location>
</feature>
<comment type="similarity">
    <text evidence="5">Belongs to the complex I subunit 2 family.</text>
</comment>
<dbReference type="GO" id="GO:0012505">
    <property type="term" value="C:endomembrane system"/>
    <property type="evidence" value="ECO:0007669"/>
    <property type="project" value="UniProtKB-SubCell"/>
</dbReference>
<dbReference type="GO" id="GO:0042773">
    <property type="term" value="P:ATP synthesis coupled electron transport"/>
    <property type="evidence" value="ECO:0007669"/>
    <property type="project" value="InterPro"/>
</dbReference>
<reference evidence="8 9" key="1">
    <citation type="submission" date="2017-07" db="EMBL/GenBank/DDBJ databases">
        <title>A draft genome sequence of Komagataeibacter sp. T5K1.</title>
        <authorList>
            <person name="Skraban J."/>
            <person name="Cleenwerck I."/>
            <person name="Vandamme P."/>
            <person name="Trcek J."/>
        </authorList>
    </citation>
    <scope>NUCLEOTIDE SEQUENCE [LARGE SCALE GENOMIC DNA]</scope>
    <source>
        <strain evidence="8 9">T5K1</strain>
    </source>
</reference>
<dbReference type="EC" id="7.1.1.-" evidence="5"/>
<dbReference type="InterPro" id="IPR001750">
    <property type="entry name" value="ND/Mrp_TM"/>
</dbReference>
<keyword evidence="5" id="KW-1003">Cell membrane</keyword>
<feature type="transmembrane region" description="Helical" evidence="5">
    <location>
        <begin position="400"/>
        <end position="418"/>
    </location>
</feature>
<dbReference type="Proteomes" id="UP000247609">
    <property type="component" value="Unassembled WGS sequence"/>
</dbReference>
<feature type="transmembrane region" description="Helical" evidence="5">
    <location>
        <begin position="127"/>
        <end position="144"/>
    </location>
</feature>
<dbReference type="HAMAP" id="MF_00445">
    <property type="entry name" value="NDH1_NuoN_1"/>
    <property type="match status" value="1"/>
</dbReference>
<evidence type="ECO:0000313" key="9">
    <source>
        <dbReference type="Proteomes" id="UP000247609"/>
    </source>
</evidence>
<feature type="transmembrane region" description="Helical" evidence="5">
    <location>
        <begin position="320"/>
        <end position="342"/>
    </location>
</feature>
<comment type="caution">
    <text evidence="8">The sequence shown here is derived from an EMBL/GenBank/DDBJ whole genome shotgun (WGS) entry which is preliminary data.</text>
</comment>
<sequence length="484" mass="51671">MTGHDLFLPTPFLVICAGLMVMLAVTAWRRSVGRSFSCAVGTLLLVIATVGRHVGTLPEDGGSLFIQDQWTTCTAILIVFSSLCILLMSWCDAMHDRDAPVDEYPLLLMLGTLGALSMVFSVNYMPFFLGLEILGISLMGLVAFGRRPAMAGHEAAMKYLILSGVSSAILLFGIGLAYGVTGSLRFMPPVAGRDVPTALSVVATVMILVGMFFKLSTVPFHMWLPDVMEGAPVPVAAFVAVVSKIAIFSSLVRYFGTGEQPVFVNDILYVVIVLTIMGGNLLALRQVSLTRLMACSSIAHVGYLLIAFICPGHLQSRAITIYLAAYTASTLGVFAVMTAFATTAGPDGTVIAQWKGLFFSHPFLASAMSLMLLSLAGIPPGIGFFAKFEVAATGVEHQRGVLLCVLVIGSIIGLYYYLNIIRVMMSVPSLPPVRVTRHVRPELTALVIVLTIIVVIGGLFPARALHPFLPSPAVASGMRDGTVH</sequence>
<comment type="subcellular location">
    <subcellularLocation>
        <location evidence="5">Cell membrane</location>
        <topology evidence="5">Multi-pass membrane protein</topology>
    </subcellularLocation>
    <subcellularLocation>
        <location evidence="1">Endomembrane system</location>
        <topology evidence="1">Multi-pass membrane protein</topology>
    </subcellularLocation>
    <subcellularLocation>
        <location evidence="6">Membrane</location>
        <topology evidence="6">Multi-pass membrane protein</topology>
    </subcellularLocation>
</comment>
<keyword evidence="5" id="KW-1278">Translocase</keyword>
<accession>A0A318Q8I8</accession>
<feature type="transmembrane region" description="Helical" evidence="5">
    <location>
        <begin position="6"/>
        <end position="28"/>
    </location>
</feature>
<feature type="transmembrane region" description="Helical" evidence="5">
    <location>
        <begin position="156"/>
        <end position="178"/>
    </location>
</feature>
<protein>
    <recommendedName>
        <fullName evidence="5">NADH-quinone oxidoreductase subunit N</fullName>
        <ecNumber evidence="5">7.1.1.-</ecNumber>
    </recommendedName>
    <alternativeName>
        <fullName evidence="5">NADH dehydrogenase I subunit N</fullName>
    </alternativeName>
    <alternativeName>
        <fullName evidence="5">NDH-1 subunit N</fullName>
    </alternativeName>
</protein>
<keyword evidence="5" id="KW-0813">Transport</keyword>
<dbReference type="GO" id="GO:0048038">
    <property type="term" value="F:quinone binding"/>
    <property type="evidence" value="ECO:0007669"/>
    <property type="project" value="UniProtKB-KW"/>
</dbReference>
<evidence type="ECO:0000256" key="3">
    <source>
        <dbReference type="ARBA" id="ARBA00022989"/>
    </source>
</evidence>
<name>A0A318Q8I8_9PROT</name>
<keyword evidence="5" id="KW-0830">Ubiquinone</keyword>
<feature type="transmembrane region" description="Helical" evidence="5">
    <location>
        <begin position="235"/>
        <end position="255"/>
    </location>
</feature>
<comment type="function">
    <text evidence="5">NDH-1 shuttles electrons from NADH, via FMN and iron-sulfur (Fe-S) centers, to quinones in the respiratory chain. The immediate electron acceptor for the enzyme in this species is believed to be ubiquinone. Couples the redox reaction to proton translocation (for every two electrons transferred, four hydrogen ions are translocated across the cytoplasmic membrane), and thus conserves the redox energy in a proton gradient.</text>
</comment>
<dbReference type="Pfam" id="PF00361">
    <property type="entry name" value="Proton_antipo_M"/>
    <property type="match status" value="1"/>
</dbReference>
<feature type="transmembrane region" description="Helical" evidence="5">
    <location>
        <begin position="198"/>
        <end position="223"/>
    </location>
</feature>
<keyword evidence="2 5" id="KW-0812">Transmembrane</keyword>
<feature type="transmembrane region" description="Helical" evidence="5">
    <location>
        <begin position="292"/>
        <end position="314"/>
    </location>
</feature>
<evidence type="ECO:0000256" key="4">
    <source>
        <dbReference type="ARBA" id="ARBA00023136"/>
    </source>
</evidence>
<feature type="transmembrane region" description="Helical" evidence="5">
    <location>
        <begin position="363"/>
        <end position="388"/>
    </location>
</feature>
<feature type="domain" description="NADH:quinone oxidoreductase/Mrp antiporter transmembrane" evidence="7">
    <location>
        <begin position="123"/>
        <end position="412"/>
    </location>
</feature>
<evidence type="ECO:0000256" key="1">
    <source>
        <dbReference type="ARBA" id="ARBA00004127"/>
    </source>
</evidence>
<dbReference type="PANTHER" id="PTHR22773">
    <property type="entry name" value="NADH DEHYDROGENASE"/>
    <property type="match status" value="1"/>
</dbReference>
<dbReference type="GO" id="GO:0008137">
    <property type="term" value="F:NADH dehydrogenase (ubiquinone) activity"/>
    <property type="evidence" value="ECO:0007669"/>
    <property type="project" value="InterPro"/>
</dbReference>
<feature type="transmembrane region" description="Helical" evidence="5">
    <location>
        <begin position="267"/>
        <end position="285"/>
    </location>
</feature>
<evidence type="ECO:0000256" key="5">
    <source>
        <dbReference type="HAMAP-Rule" id="MF_00445"/>
    </source>
</evidence>
<dbReference type="GO" id="GO:0050136">
    <property type="term" value="F:NADH dehydrogenase (quinone) (non-electrogenic) activity"/>
    <property type="evidence" value="ECO:0007669"/>
    <property type="project" value="UniProtKB-UniRule"/>
</dbReference>
<gene>
    <name evidence="5" type="primary">nuoN</name>
    <name evidence="8" type="ORF">CFR71_11215</name>
</gene>
<organism evidence="8 9">
    <name type="scientific">Novacetimonas pomaceti</name>
    <dbReference type="NCBI Taxonomy" id="2021998"/>
    <lineage>
        <taxon>Bacteria</taxon>
        <taxon>Pseudomonadati</taxon>
        <taxon>Pseudomonadota</taxon>
        <taxon>Alphaproteobacteria</taxon>
        <taxon>Acetobacterales</taxon>
        <taxon>Acetobacteraceae</taxon>
        <taxon>Novacetimonas</taxon>
    </lineage>
</organism>